<organism evidence="3 4">
    <name type="scientific">Bifidobacterium callitrichos</name>
    <dbReference type="NCBI Taxonomy" id="762209"/>
    <lineage>
        <taxon>Bacteria</taxon>
        <taxon>Bacillati</taxon>
        <taxon>Actinomycetota</taxon>
        <taxon>Actinomycetes</taxon>
        <taxon>Bifidobacteriales</taxon>
        <taxon>Bifidobacteriaceae</taxon>
        <taxon>Bifidobacterium</taxon>
    </lineage>
</organism>
<feature type="transmembrane region" description="Helical" evidence="2">
    <location>
        <begin position="182"/>
        <end position="206"/>
    </location>
</feature>
<name>A0A2T3GA14_9BIFI</name>
<protein>
    <recommendedName>
        <fullName evidence="5">DUF805 domain-containing protein</fullName>
    </recommendedName>
</protein>
<dbReference type="Proteomes" id="UP000240228">
    <property type="component" value="Unassembled WGS sequence"/>
</dbReference>
<evidence type="ECO:0008006" key="5">
    <source>
        <dbReference type="Google" id="ProtNLM"/>
    </source>
</evidence>
<evidence type="ECO:0000256" key="1">
    <source>
        <dbReference type="SAM" id="MobiDB-lite"/>
    </source>
</evidence>
<evidence type="ECO:0000256" key="2">
    <source>
        <dbReference type="SAM" id="Phobius"/>
    </source>
</evidence>
<feature type="region of interest" description="Disordered" evidence="1">
    <location>
        <begin position="268"/>
        <end position="293"/>
    </location>
</feature>
<feature type="region of interest" description="Disordered" evidence="1">
    <location>
        <begin position="1"/>
        <end position="37"/>
    </location>
</feature>
<proteinExistence type="predicted"/>
<feature type="compositionally biased region" description="Polar residues" evidence="1">
    <location>
        <begin position="1"/>
        <end position="12"/>
    </location>
</feature>
<keyword evidence="2" id="KW-1133">Transmembrane helix</keyword>
<comment type="caution">
    <text evidence="3">The sequence shown here is derived from an EMBL/GenBank/DDBJ whole genome shotgun (WGS) entry which is preliminary data.</text>
</comment>
<accession>A0A2T3GA14</accession>
<keyword evidence="2" id="KW-0472">Membrane</keyword>
<dbReference type="EMBL" id="NWTX01000009">
    <property type="protein sequence ID" value="PST46308.1"/>
    <property type="molecule type" value="Genomic_DNA"/>
</dbReference>
<dbReference type="PANTHER" id="PTHR34980">
    <property type="entry name" value="INNER MEMBRANE PROTEIN-RELATED-RELATED"/>
    <property type="match status" value="1"/>
</dbReference>
<dbReference type="GO" id="GO:0005886">
    <property type="term" value="C:plasma membrane"/>
    <property type="evidence" value="ECO:0007669"/>
    <property type="project" value="TreeGrafter"/>
</dbReference>
<evidence type="ECO:0000313" key="3">
    <source>
        <dbReference type="EMBL" id="PST46308.1"/>
    </source>
</evidence>
<dbReference type="Pfam" id="PF05656">
    <property type="entry name" value="DUF805"/>
    <property type="match status" value="1"/>
</dbReference>
<reference evidence="3 4" key="2">
    <citation type="submission" date="2018-03" db="EMBL/GenBank/DDBJ databases">
        <title>The comparative genomics of Bifidobacterium callitrichos reflects dietary carbohydrate utilization within the common marmoset gut.</title>
        <authorList>
            <person name="Rani A."/>
        </authorList>
    </citation>
    <scope>NUCLEOTIDE SEQUENCE [LARGE SCALE GENOMIC DNA]</scope>
    <source>
        <strain evidence="3 4">UMA51805</strain>
    </source>
</reference>
<dbReference type="PANTHER" id="PTHR34980:SF2">
    <property type="entry name" value="INNER MEMBRANE PROTEIN YHAH-RELATED"/>
    <property type="match status" value="1"/>
</dbReference>
<feature type="transmembrane region" description="Helical" evidence="2">
    <location>
        <begin position="212"/>
        <end position="243"/>
    </location>
</feature>
<gene>
    <name evidence="3" type="ORF">CPA40_06150</name>
</gene>
<dbReference type="RefSeq" id="WP_107044145.1">
    <property type="nucleotide sequence ID" value="NZ_NWTX01000009.1"/>
</dbReference>
<feature type="transmembrane region" description="Helical" evidence="2">
    <location>
        <begin position="88"/>
        <end position="110"/>
    </location>
</feature>
<keyword evidence="4" id="KW-1185">Reference proteome</keyword>
<feature type="compositionally biased region" description="Basic and acidic residues" evidence="1">
    <location>
        <begin position="16"/>
        <end position="26"/>
    </location>
</feature>
<dbReference type="AlphaFoldDB" id="A0A2T3GA14"/>
<evidence type="ECO:0000313" key="4">
    <source>
        <dbReference type="Proteomes" id="UP000240228"/>
    </source>
</evidence>
<feature type="compositionally biased region" description="Low complexity" evidence="1">
    <location>
        <begin position="272"/>
        <end position="293"/>
    </location>
</feature>
<feature type="transmembrane region" description="Helical" evidence="2">
    <location>
        <begin position="151"/>
        <end position="170"/>
    </location>
</feature>
<reference evidence="4" key="1">
    <citation type="submission" date="2017-09" db="EMBL/GenBank/DDBJ databases">
        <authorList>
            <person name="Sela D.A."/>
            <person name="Albert K."/>
        </authorList>
    </citation>
    <scope>NUCLEOTIDE SEQUENCE [LARGE SCALE GENOMIC DNA]</scope>
    <source>
        <strain evidence="4">UMA51805</strain>
    </source>
</reference>
<keyword evidence="2" id="KW-0812">Transmembrane</keyword>
<dbReference type="InterPro" id="IPR008523">
    <property type="entry name" value="DUF805"/>
</dbReference>
<sequence length="293" mass="31170">MREDNSNGSDGSNRFVGDDRSVKGDDGPFTPAPYAPQSPVNPYTQYAYMPSAKPPLGAPWYGIGFGDAIVRFFRKTFVYSGRASRGEYWWAVLFMVIVEIVVGFAAYSIASAFGVKDAAIDSPSSLSGAFSAGFSAGWNGEESPETPLSDIMTLAMIAAQLVCFLPQLSLSIRRLHDVNLRGWWYLAPLGVMFGGLIAGAVGFFLVAGSDDAAISIMGLTASVMGILGAFLLSNLISIVMMILPSNPRGVRFDKPVLRGYDAPDRTVPAAGADPVHNPANNPANNGDGAAQWR</sequence>